<name>S7PWW5_GLOTA</name>
<gene>
    <name evidence="2" type="ORF">GLOTRDRAFT_107956</name>
</gene>
<keyword evidence="1" id="KW-0732">Signal</keyword>
<dbReference type="RefSeq" id="XP_007869761.1">
    <property type="nucleotide sequence ID" value="XM_007871570.1"/>
</dbReference>
<dbReference type="GeneID" id="19298875"/>
<proteinExistence type="predicted"/>
<dbReference type="eggNOG" id="ENOG502SRJ6">
    <property type="taxonomic scope" value="Eukaryota"/>
</dbReference>
<dbReference type="KEGG" id="gtr:GLOTRDRAFT_107956"/>
<dbReference type="AlphaFoldDB" id="S7PWW5"/>
<keyword evidence="3" id="KW-1185">Reference proteome</keyword>
<evidence type="ECO:0000256" key="1">
    <source>
        <dbReference type="SAM" id="SignalP"/>
    </source>
</evidence>
<dbReference type="OMA" id="WVEYKLE"/>
<evidence type="ECO:0000313" key="2">
    <source>
        <dbReference type="EMBL" id="EPQ51877.1"/>
    </source>
</evidence>
<dbReference type="HOGENOM" id="CLU_148857_0_0_1"/>
<dbReference type="EMBL" id="KB469309">
    <property type="protein sequence ID" value="EPQ51877.1"/>
    <property type="molecule type" value="Genomic_DNA"/>
</dbReference>
<organism evidence="2 3">
    <name type="scientific">Gloeophyllum trabeum (strain ATCC 11539 / FP-39264 / Madison 617)</name>
    <name type="common">Brown rot fungus</name>
    <dbReference type="NCBI Taxonomy" id="670483"/>
    <lineage>
        <taxon>Eukaryota</taxon>
        <taxon>Fungi</taxon>
        <taxon>Dikarya</taxon>
        <taxon>Basidiomycota</taxon>
        <taxon>Agaricomycotina</taxon>
        <taxon>Agaricomycetes</taxon>
        <taxon>Gloeophyllales</taxon>
        <taxon>Gloeophyllaceae</taxon>
        <taxon>Gloeophyllum</taxon>
    </lineage>
</organism>
<sequence>MKFFTAAIVSSLLAIASATPTLQCSEADRFGGVAVSPTTFAAGDNVQISADFTCAVQHYGHIPKYTDYYIEVPQGNNGHEPPILLARREPAAGATSDSFSVQIPHAYYFGDASYVVIMDVTFASNGTDGSPYYSVGGVEAPVIITGATN</sequence>
<feature type="signal peptide" evidence="1">
    <location>
        <begin position="1"/>
        <end position="18"/>
    </location>
</feature>
<accession>S7PWW5</accession>
<protein>
    <submittedName>
        <fullName evidence="2">Uncharacterized protein</fullName>
    </submittedName>
</protein>
<reference evidence="2 3" key="1">
    <citation type="journal article" date="2012" name="Science">
        <title>The Paleozoic origin of enzymatic lignin decomposition reconstructed from 31 fungal genomes.</title>
        <authorList>
            <person name="Floudas D."/>
            <person name="Binder M."/>
            <person name="Riley R."/>
            <person name="Barry K."/>
            <person name="Blanchette R.A."/>
            <person name="Henrissat B."/>
            <person name="Martinez A.T."/>
            <person name="Otillar R."/>
            <person name="Spatafora J.W."/>
            <person name="Yadav J.S."/>
            <person name="Aerts A."/>
            <person name="Benoit I."/>
            <person name="Boyd A."/>
            <person name="Carlson A."/>
            <person name="Copeland A."/>
            <person name="Coutinho P.M."/>
            <person name="de Vries R.P."/>
            <person name="Ferreira P."/>
            <person name="Findley K."/>
            <person name="Foster B."/>
            <person name="Gaskell J."/>
            <person name="Glotzer D."/>
            <person name="Gorecki P."/>
            <person name="Heitman J."/>
            <person name="Hesse C."/>
            <person name="Hori C."/>
            <person name="Igarashi K."/>
            <person name="Jurgens J.A."/>
            <person name="Kallen N."/>
            <person name="Kersten P."/>
            <person name="Kohler A."/>
            <person name="Kuees U."/>
            <person name="Kumar T.K.A."/>
            <person name="Kuo A."/>
            <person name="LaButti K."/>
            <person name="Larrondo L.F."/>
            <person name="Lindquist E."/>
            <person name="Ling A."/>
            <person name="Lombard V."/>
            <person name="Lucas S."/>
            <person name="Lundell T."/>
            <person name="Martin R."/>
            <person name="McLaughlin D.J."/>
            <person name="Morgenstern I."/>
            <person name="Morin E."/>
            <person name="Murat C."/>
            <person name="Nagy L.G."/>
            <person name="Nolan M."/>
            <person name="Ohm R.A."/>
            <person name="Patyshakuliyeva A."/>
            <person name="Rokas A."/>
            <person name="Ruiz-Duenas F.J."/>
            <person name="Sabat G."/>
            <person name="Salamov A."/>
            <person name="Samejima M."/>
            <person name="Schmutz J."/>
            <person name="Slot J.C."/>
            <person name="St John F."/>
            <person name="Stenlid J."/>
            <person name="Sun H."/>
            <person name="Sun S."/>
            <person name="Syed K."/>
            <person name="Tsang A."/>
            <person name="Wiebenga A."/>
            <person name="Young D."/>
            <person name="Pisabarro A."/>
            <person name="Eastwood D.C."/>
            <person name="Martin F."/>
            <person name="Cullen D."/>
            <person name="Grigoriev I.V."/>
            <person name="Hibbett D.S."/>
        </authorList>
    </citation>
    <scope>NUCLEOTIDE SEQUENCE [LARGE SCALE GENOMIC DNA]</scope>
    <source>
        <strain evidence="2 3">ATCC 11539</strain>
    </source>
</reference>
<dbReference type="Proteomes" id="UP000030669">
    <property type="component" value="Unassembled WGS sequence"/>
</dbReference>
<feature type="chain" id="PRO_5004555615" evidence="1">
    <location>
        <begin position="19"/>
        <end position="149"/>
    </location>
</feature>
<evidence type="ECO:0000313" key="3">
    <source>
        <dbReference type="Proteomes" id="UP000030669"/>
    </source>
</evidence>
<dbReference type="OrthoDB" id="3043660at2759"/>